<keyword evidence="3 5" id="KW-1133">Transmembrane helix</keyword>
<feature type="transmembrane region" description="Helical" evidence="5">
    <location>
        <begin position="188"/>
        <end position="209"/>
    </location>
</feature>
<dbReference type="EMBL" id="BAABKX010000015">
    <property type="protein sequence ID" value="GAA5056418.1"/>
    <property type="molecule type" value="Genomic_DNA"/>
</dbReference>
<dbReference type="InterPro" id="IPR000620">
    <property type="entry name" value="EamA_dom"/>
</dbReference>
<dbReference type="PANTHER" id="PTHR32322:SF2">
    <property type="entry name" value="EAMA DOMAIN-CONTAINING PROTEIN"/>
    <property type="match status" value="1"/>
</dbReference>
<dbReference type="GeneID" id="68614415"/>
<feature type="transmembrane region" description="Helical" evidence="5">
    <location>
        <begin position="101"/>
        <end position="122"/>
    </location>
</feature>
<dbReference type="InterPro" id="IPR050638">
    <property type="entry name" value="AA-Vitamin_Transporters"/>
</dbReference>
<feature type="transmembrane region" description="Helical" evidence="5">
    <location>
        <begin position="72"/>
        <end position="95"/>
    </location>
</feature>
<evidence type="ECO:0000256" key="2">
    <source>
        <dbReference type="ARBA" id="ARBA00022692"/>
    </source>
</evidence>
<name>A0AAV3UL45_9EURY</name>
<evidence type="ECO:0000313" key="7">
    <source>
        <dbReference type="EMBL" id="GAA5056418.1"/>
    </source>
</evidence>
<dbReference type="AlphaFoldDB" id="A0AAV3UL45"/>
<comment type="subcellular location">
    <subcellularLocation>
        <location evidence="1">Membrane</location>
        <topology evidence="1">Multi-pass membrane protein</topology>
    </subcellularLocation>
</comment>
<feature type="transmembrane region" description="Helical" evidence="5">
    <location>
        <begin position="255"/>
        <end position="272"/>
    </location>
</feature>
<evidence type="ECO:0000313" key="8">
    <source>
        <dbReference type="Proteomes" id="UP001501729"/>
    </source>
</evidence>
<feature type="transmembrane region" description="Helical" evidence="5">
    <location>
        <begin position="221"/>
        <end position="243"/>
    </location>
</feature>
<evidence type="ECO:0000256" key="4">
    <source>
        <dbReference type="ARBA" id="ARBA00023136"/>
    </source>
</evidence>
<evidence type="ECO:0000259" key="6">
    <source>
        <dbReference type="Pfam" id="PF00892"/>
    </source>
</evidence>
<dbReference type="SUPFAM" id="SSF103481">
    <property type="entry name" value="Multidrug resistance efflux transporter EmrE"/>
    <property type="match status" value="2"/>
</dbReference>
<sequence length="316" mass="33669">MGGERTATLNRARLLFLVTAVLIGLGFVAMKVGLSYIPPLLFAAFRIDIAAMLLLAYVILRTGDWRPRTRQDVIAILAGGVFFTFGSLAFLFIGLQGTTSGVAAIIYSLDPVLTIALASFLLADERLSLLGLLGVLVALVGVGIVVQPNPSHFVSGNLLGEEYVLLGVVTLAIGGVLIRWSNHELGELAVTAWSMVVAAPAMHVVSVGVGESIASVEPTLTALIILLYVGVFMTAVGYSTYFMLIEDVGAVRASFVQYLIPVVASVTGWLVLSERLPPEALFGYLVIFVGFLLLNFEAVKTAIGRVRRTPESAETQ</sequence>
<feature type="transmembrane region" description="Helical" evidence="5">
    <location>
        <begin position="12"/>
        <end position="30"/>
    </location>
</feature>
<feature type="domain" description="EamA" evidence="6">
    <location>
        <begin position="14"/>
        <end position="146"/>
    </location>
</feature>
<reference evidence="7 8" key="1">
    <citation type="journal article" date="2019" name="Int. J. Syst. Evol. Microbiol.">
        <title>The Global Catalogue of Microorganisms (GCM) 10K type strain sequencing project: providing services to taxonomists for standard genome sequencing and annotation.</title>
        <authorList>
            <consortium name="The Broad Institute Genomics Platform"/>
            <consortium name="The Broad Institute Genome Sequencing Center for Infectious Disease"/>
            <person name="Wu L."/>
            <person name="Ma J."/>
        </authorList>
    </citation>
    <scope>NUCLEOTIDE SEQUENCE [LARGE SCALE GENOMIC DNA]</scope>
    <source>
        <strain evidence="7 8">JCM 17504</strain>
    </source>
</reference>
<dbReference type="RefSeq" id="WP_227774149.1">
    <property type="nucleotide sequence ID" value="NZ_BAABKX010000015.1"/>
</dbReference>
<keyword evidence="8" id="KW-1185">Reference proteome</keyword>
<dbReference type="Pfam" id="PF00892">
    <property type="entry name" value="EamA"/>
    <property type="match status" value="2"/>
</dbReference>
<proteinExistence type="predicted"/>
<dbReference type="PANTHER" id="PTHR32322">
    <property type="entry name" value="INNER MEMBRANE TRANSPORTER"/>
    <property type="match status" value="1"/>
</dbReference>
<keyword evidence="4 5" id="KW-0472">Membrane</keyword>
<feature type="domain" description="EamA" evidence="6">
    <location>
        <begin position="161"/>
        <end position="295"/>
    </location>
</feature>
<feature type="transmembrane region" description="Helical" evidence="5">
    <location>
        <begin position="129"/>
        <end position="148"/>
    </location>
</feature>
<dbReference type="InterPro" id="IPR037185">
    <property type="entry name" value="EmrE-like"/>
</dbReference>
<feature type="transmembrane region" description="Helical" evidence="5">
    <location>
        <begin position="163"/>
        <end position="181"/>
    </location>
</feature>
<organism evidence="7 8">
    <name type="scientific">Haladaptatus pallidirubidus</name>
    <dbReference type="NCBI Taxonomy" id="1008152"/>
    <lineage>
        <taxon>Archaea</taxon>
        <taxon>Methanobacteriati</taxon>
        <taxon>Methanobacteriota</taxon>
        <taxon>Stenosarchaea group</taxon>
        <taxon>Halobacteria</taxon>
        <taxon>Halobacteriales</taxon>
        <taxon>Haladaptataceae</taxon>
        <taxon>Haladaptatus</taxon>
    </lineage>
</organism>
<keyword evidence="2 5" id="KW-0812">Transmembrane</keyword>
<dbReference type="Proteomes" id="UP001501729">
    <property type="component" value="Unassembled WGS sequence"/>
</dbReference>
<feature type="transmembrane region" description="Helical" evidence="5">
    <location>
        <begin position="278"/>
        <end position="299"/>
    </location>
</feature>
<evidence type="ECO:0000256" key="5">
    <source>
        <dbReference type="SAM" id="Phobius"/>
    </source>
</evidence>
<evidence type="ECO:0000256" key="3">
    <source>
        <dbReference type="ARBA" id="ARBA00022989"/>
    </source>
</evidence>
<gene>
    <name evidence="7" type="ORF">GCM10025751_37200</name>
</gene>
<protein>
    <submittedName>
        <fullName evidence="7">DMT family transporter</fullName>
    </submittedName>
</protein>
<evidence type="ECO:0000256" key="1">
    <source>
        <dbReference type="ARBA" id="ARBA00004141"/>
    </source>
</evidence>
<dbReference type="GO" id="GO:0016020">
    <property type="term" value="C:membrane"/>
    <property type="evidence" value="ECO:0007669"/>
    <property type="project" value="UniProtKB-SubCell"/>
</dbReference>
<feature type="transmembrane region" description="Helical" evidence="5">
    <location>
        <begin position="36"/>
        <end position="60"/>
    </location>
</feature>
<comment type="caution">
    <text evidence="7">The sequence shown here is derived from an EMBL/GenBank/DDBJ whole genome shotgun (WGS) entry which is preliminary data.</text>
</comment>
<accession>A0AAV3UL45</accession>